<dbReference type="GeneID" id="28733321"/>
<name>A0A0N1NXL9_9EURO</name>
<organism evidence="5 6">
    <name type="scientific">Cyphellophora attinorum</name>
    <dbReference type="NCBI Taxonomy" id="1664694"/>
    <lineage>
        <taxon>Eukaryota</taxon>
        <taxon>Fungi</taxon>
        <taxon>Dikarya</taxon>
        <taxon>Ascomycota</taxon>
        <taxon>Pezizomycotina</taxon>
        <taxon>Eurotiomycetes</taxon>
        <taxon>Chaetothyriomycetidae</taxon>
        <taxon>Chaetothyriales</taxon>
        <taxon>Cyphellophoraceae</taxon>
        <taxon>Cyphellophora</taxon>
    </lineage>
</organism>
<evidence type="ECO:0000256" key="2">
    <source>
        <dbReference type="ARBA" id="ARBA00022801"/>
    </source>
</evidence>
<comment type="similarity">
    <text evidence="1 3">Belongs to the type-B carboxylesterase/lipase family.</text>
</comment>
<dbReference type="EC" id="3.1.1.-" evidence="3"/>
<keyword evidence="2 3" id="KW-0378">Hydrolase</keyword>
<evidence type="ECO:0000313" key="5">
    <source>
        <dbReference type="EMBL" id="KPI37202.1"/>
    </source>
</evidence>
<sequence length="557" mass="60299">MLLLLACLIGFALGAPSATTCNNVTYTGLIRNGVDVFLGIKYAHDTSGENRFRPPKLLKPSDAILDASRYGSVCPQPLGANSIPLLWTEITEYSEDCLNLNIVRPSGSHSKLPVLVWLHGGSFFSNSNQEITSQPDALILRSVEIGTPIIHVSINYRLGVFGFAQSAALKADRSENLGLRDQRLALEWIRDNIEAFGGDPNRITLHGQSSGGGAVGIQSLAYGGESVPFQQAIYQSQALEPGMLGDCTAIQMQMIVNATGCFEDTIDCLRSLDTQTLAEKSFETYSAAKAAGLGDCWLPVVDGDFLPDAPSKLIADGRFADVATMMMWSEDDTNLYADPTIQTEHDTYAFLADFLPSFDTKSLAEMLALYPVADFKSNAKANLTAEFYRTGRILRDLVMVCPPMRYGQHLYEAGNAVYYIAHNQTLLSPIFAAIGLPGLGVVHTSETPYVFGNFSAFNQSGLPFNPTAEDRRLQSEEAASWAAFASTGRPSMAAGTLQGFQAAYREAGRAAVFVAGGDKEGLSSLAQDGDNDALLAQNLLERCAFWNSPRIVKQLLY</sequence>
<dbReference type="Proteomes" id="UP000038010">
    <property type="component" value="Unassembled WGS sequence"/>
</dbReference>
<dbReference type="STRING" id="1664694.A0A0N1NXL9"/>
<protein>
    <recommendedName>
        <fullName evidence="3">Carboxylic ester hydrolase</fullName>
        <ecNumber evidence="3">3.1.1.-</ecNumber>
    </recommendedName>
</protein>
<dbReference type="EMBL" id="LFJN01000025">
    <property type="protein sequence ID" value="KPI37202.1"/>
    <property type="molecule type" value="Genomic_DNA"/>
</dbReference>
<dbReference type="GO" id="GO:0052689">
    <property type="term" value="F:carboxylic ester hydrolase activity"/>
    <property type="evidence" value="ECO:0007669"/>
    <property type="project" value="TreeGrafter"/>
</dbReference>
<dbReference type="PROSITE" id="PS00122">
    <property type="entry name" value="CARBOXYLESTERASE_B_1"/>
    <property type="match status" value="1"/>
</dbReference>
<accession>A0A0N1NXL9</accession>
<dbReference type="AlphaFoldDB" id="A0A0N1NXL9"/>
<evidence type="ECO:0000256" key="1">
    <source>
        <dbReference type="ARBA" id="ARBA00005964"/>
    </source>
</evidence>
<dbReference type="ESTHER" id="9euro-a0a0n1nxl9">
    <property type="family name" value="Fungal_carboxylesterase_lipase"/>
</dbReference>
<reference evidence="5 6" key="1">
    <citation type="submission" date="2015-06" db="EMBL/GenBank/DDBJ databases">
        <title>Draft genome of the ant-associated black yeast Phialophora attae CBS 131958.</title>
        <authorList>
            <person name="Moreno L.F."/>
            <person name="Stielow B.J."/>
            <person name="de Hoog S."/>
            <person name="Vicente V.A."/>
            <person name="Weiss V.A."/>
            <person name="de Vries M."/>
            <person name="Cruz L.M."/>
            <person name="Souza E.M."/>
        </authorList>
    </citation>
    <scope>NUCLEOTIDE SEQUENCE [LARGE SCALE GENOMIC DNA]</scope>
    <source>
        <strain evidence="5 6">CBS 131958</strain>
    </source>
</reference>
<dbReference type="Pfam" id="PF00135">
    <property type="entry name" value="COesterase"/>
    <property type="match status" value="1"/>
</dbReference>
<comment type="caution">
    <text evidence="5">The sequence shown here is derived from an EMBL/GenBank/DDBJ whole genome shotgun (WGS) entry which is preliminary data.</text>
</comment>
<dbReference type="RefSeq" id="XP_017997165.1">
    <property type="nucleotide sequence ID" value="XM_018141441.1"/>
</dbReference>
<dbReference type="SUPFAM" id="SSF53474">
    <property type="entry name" value="alpha/beta-Hydrolases"/>
    <property type="match status" value="1"/>
</dbReference>
<feature type="domain" description="Carboxylesterase type B" evidence="4">
    <location>
        <begin position="33"/>
        <end position="492"/>
    </location>
</feature>
<evidence type="ECO:0000259" key="4">
    <source>
        <dbReference type="Pfam" id="PF00135"/>
    </source>
</evidence>
<dbReference type="InterPro" id="IPR019826">
    <property type="entry name" value="Carboxylesterase_B_AS"/>
</dbReference>
<dbReference type="OrthoDB" id="408631at2759"/>
<evidence type="ECO:0000313" key="6">
    <source>
        <dbReference type="Proteomes" id="UP000038010"/>
    </source>
</evidence>
<dbReference type="InterPro" id="IPR050654">
    <property type="entry name" value="AChE-related_enzymes"/>
</dbReference>
<gene>
    <name evidence="5" type="ORF">AB675_1541</name>
</gene>
<keyword evidence="6" id="KW-1185">Reference proteome</keyword>
<proteinExistence type="inferred from homology"/>
<dbReference type="PANTHER" id="PTHR43918">
    <property type="entry name" value="ACETYLCHOLINESTERASE"/>
    <property type="match status" value="1"/>
</dbReference>
<dbReference type="PANTHER" id="PTHR43918:SF4">
    <property type="entry name" value="CARBOXYLIC ESTER HYDROLASE"/>
    <property type="match status" value="1"/>
</dbReference>
<dbReference type="InterPro" id="IPR002018">
    <property type="entry name" value="CarbesteraseB"/>
</dbReference>
<dbReference type="VEuPathDB" id="FungiDB:AB675_1541"/>
<evidence type="ECO:0000256" key="3">
    <source>
        <dbReference type="RuleBase" id="RU361235"/>
    </source>
</evidence>
<dbReference type="Gene3D" id="3.40.50.1820">
    <property type="entry name" value="alpha/beta hydrolase"/>
    <property type="match status" value="1"/>
</dbReference>
<dbReference type="InterPro" id="IPR029058">
    <property type="entry name" value="AB_hydrolase_fold"/>
</dbReference>